<dbReference type="Gene3D" id="2.160.20.10">
    <property type="entry name" value="Single-stranded right-handed beta-helix, Pectin lyase-like"/>
    <property type="match status" value="1"/>
</dbReference>
<evidence type="ECO:0000256" key="13">
    <source>
        <dbReference type="ARBA" id="ARBA00083621"/>
    </source>
</evidence>
<evidence type="ECO:0000256" key="14">
    <source>
        <dbReference type="PROSITE-ProRule" id="PRU10052"/>
    </source>
</evidence>
<proteinExistence type="inferred from homology"/>
<evidence type="ECO:0000256" key="3">
    <source>
        <dbReference type="ARBA" id="ARBA00022512"/>
    </source>
</evidence>
<dbReference type="PROSITE" id="PS00502">
    <property type="entry name" value="POLYGALACTURONASE"/>
    <property type="match status" value="1"/>
</dbReference>
<dbReference type="InterPro" id="IPR011050">
    <property type="entry name" value="Pectin_lyase_fold/virulence"/>
</dbReference>
<sequence>MVFLTILKCPILLFVVAYTINAQNLSTGYYNVIDYGAVADGQTDSTQAFLKAWVEACMGDGAPTILIPKGAYLVGPLTFKGPCKSPVSVRLKGSLLASTDLGLFSNNWIEFQYIKGLKITGGGTLDGQGASAWPNNKCHRNSKCNILPVSLVLSFVEDAIINAIHLVNSKFFHMNIFASKNVHLNKLKIKAPTDSPNTDGIHMGDVTNIKISNTIIGTGDDCISIGPGSVNVAISNVKCGPGHGISIGSLGKYLNEKDVRGLRVQNCTLTGTTNGVRIKTWENNPSSLVASDIFFEDIQMDDVDNPIVIDQKYCPHNFCSDRDSPSKVKVQNVVFRNIKGTSTSPVAVQLVCSDAVPCEGIELSSVFLQSDKYELKTVCANVHGSYHLNPTRSASREASVGAPIARADASIHEN</sequence>
<dbReference type="EMBL" id="JAMRDG010000001">
    <property type="protein sequence ID" value="KAJ3707921.1"/>
    <property type="molecule type" value="Genomic_DNA"/>
</dbReference>
<evidence type="ECO:0000256" key="2">
    <source>
        <dbReference type="ARBA" id="ARBA00008834"/>
    </source>
</evidence>
<evidence type="ECO:0000256" key="17">
    <source>
        <dbReference type="SAM" id="SignalP"/>
    </source>
</evidence>
<keyword evidence="17" id="KW-0732">Signal</keyword>
<dbReference type="PANTHER" id="PTHR31375">
    <property type="match status" value="1"/>
</dbReference>
<dbReference type="InterPro" id="IPR012334">
    <property type="entry name" value="Pectin_lyas_fold"/>
</dbReference>
<dbReference type="SMART" id="SM00710">
    <property type="entry name" value="PbH1"/>
    <property type="match status" value="6"/>
</dbReference>
<organism evidence="18 19">
    <name type="scientific">Rhynchospora tenuis</name>
    <dbReference type="NCBI Taxonomy" id="198213"/>
    <lineage>
        <taxon>Eukaryota</taxon>
        <taxon>Viridiplantae</taxon>
        <taxon>Streptophyta</taxon>
        <taxon>Embryophyta</taxon>
        <taxon>Tracheophyta</taxon>
        <taxon>Spermatophyta</taxon>
        <taxon>Magnoliopsida</taxon>
        <taxon>Liliopsida</taxon>
        <taxon>Poales</taxon>
        <taxon>Cyperaceae</taxon>
        <taxon>Cyperoideae</taxon>
        <taxon>Rhynchosporeae</taxon>
        <taxon>Rhynchospora</taxon>
    </lineage>
</organism>
<feature type="chain" id="PRO_5042139782" description="Exopolygalacturonase" evidence="17">
    <location>
        <begin position="23"/>
        <end position="414"/>
    </location>
</feature>
<accession>A0AAD6F0F4</accession>
<feature type="region of interest" description="Disordered" evidence="16">
    <location>
        <begin position="392"/>
        <end position="414"/>
    </location>
</feature>
<comment type="subcellular location">
    <subcellularLocation>
        <location evidence="1">Secreted</location>
        <location evidence="1">Cell wall</location>
    </subcellularLocation>
</comment>
<keyword evidence="5 15" id="KW-0378">Hydrolase</keyword>
<reference evidence="18 19" key="1">
    <citation type="journal article" date="2022" name="Cell">
        <title>Repeat-based holocentromeres influence genome architecture and karyotype evolution.</title>
        <authorList>
            <person name="Hofstatter P.G."/>
            <person name="Thangavel G."/>
            <person name="Lux T."/>
            <person name="Neumann P."/>
            <person name="Vondrak T."/>
            <person name="Novak P."/>
            <person name="Zhang M."/>
            <person name="Costa L."/>
            <person name="Castellani M."/>
            <person name="Scott A."/>
            <person name="Toegelov H."/>
            <person name="Fuchs J."/>
            <person name="Mata-Sucre Y."/>
            <person name="Dias Y."/>
            <person name="Vanzela A.L.L."/>
            <person name="Huettel B."/>
            <person name="Almeida C.C.S."/>
            <person name="Simkova H."/>
            <person name="Souza G."/>
            <person name="Pedrosa-Harand A."/>
            <person name="Macas J."/>
            <person name="Mayer K.F.X."/>
            <person name="Houben A."/>
            <person name="Marques A."/>
        </authorList>
    </citation>
    <scope>NUCLEOTIDE SEQUENCE [LARGE SCALE GENOMIC DNA]</scope>
    <source>
        <strain evidence="18">RhyTen1mFocal</strain>
    </source>
</reference>
<evidence type="ECO:0000256" key="4">
    <source>
        <dbReference type="ARBA" id="ARBA00022525"/>
    </source>
</evidence>
<dbReference type="GO" id="GO:0071555">
    <property type="term" value="P:cell wall organization"/>
    <property type="evidence" value="ECO:0007669"/>
    <property type="project" value="UniProtKB-KW"/>
</dbReference>
<evidence type="ECO:0000256" key="16">
    <source>
        <dbReference type="SAM" id="MobiDB-lite"/>
    </source>
</evidence>
<dbReference type="GO" id="GO:0004650">
    <property type="term" value="F:polygalacturonase activity"/>
    <property type="evidence" value="ECO:0007669"/>
    <property type="project" value="InterPro"/>
</dbReference>
<evidence type="ECO:0000256" key="7">
    <source>
        <dbReference type="ARBA" id="ARBA00023316"/>
    </source>
</evidence>
<evidence type="ECO:0000256" key="11">
    <source>
        <dbReference type="ARBA" id="ARBA00057651"/>
    </source>
</evidence>
<evidence type="ECO:0000256" key="1">
    <source>
        <dbReference type="ARBA" id="ARBA00004191"/>
    </source>
</evidence>
<dbReference type="InterPro" id="IPR006626">
    <property type="entry name" value="PbH1"/>
</dbReference>
<keyword evidence="7" id="KW-0961">Cell wall biogenesis/degradation</keyword>
<comment type="catalytic activity">
    <reaction evidence="10">
        <text>[(1-&gt;4)-alpha-D-galacturonosyl](n) + H2O = alpha-D-galacturonate + [(1-&gt;4)-alpha-D-galacturonosyl](n-1)</text>
        <dbReference type="Rhea" id="RHEA:14117"/>
        <dbReference type="Rhea" id="RHEA-COMP:14570"/>
        <dbReference type="Rhea" id="RHEA-COMP:14572"/>
        <dbReference type="ChEBI" id="CHEBI:15377"/>
        <dbReference type="ChEBI" id="CHEBI:58658"/>
        <dbReference type="ChEBI" id="CHEBI:140523"/>
        <dbReference type="EC" id="3.2.1.67"/>
    </reaction>
</comment>
<dbReference type="FunFam" id="2.160.20.10:FF:000004">
    <property type="entry name" value="Pectin lyase-like superfamily protein"/>
    <property type="match status" value="1"/>
</dbReference>
<name>A0AAD6F0F4_9POAL</name>
<evidence type="ECO:0000313" key="18">
    <source>
        <dbReference type="EMBL" id="KAJ3707921.1"/>
    </source>
</evidence>
<dbReference type="Pfam" id="PF00295">
    <property type="entry name" value="Glyco_hydro_28"/>
    <property type="match status" value="1"/>
</dbReference>
<keyword evidence="3" id="KW-0134">Cell wall</keyword>
<dbReference type="EC" id="3.2.1.67" evidence="8"/>
<comment type="caution">
    <text evidence="18">The sequence shown here is derived from an EMBL/GenBank/DDBJ whole genome shotgun (WGS) entry which is preliminary data.</text>
</comment>
<evidence type="ECO:0000256" key="8">
    <source>
        <dbReference type="ARBA" id="ARBA00038933"/>
    </source>
</evidence>
<comment type="function">
    <text evidence="11">May function in depolymerizing pectin during pollen development, germination, and tube growth. Acts as an exo-polygalacturonase.</text>
</comment>
<evidence type="ECO:0000256" key="15">
    <source>
        <dbReference type="RuleBase" id="RU361169"/>
    </source>
</evidence>
<keyword evidence="19" id="KW-1185">Reference proteome</keyword>
<dbReference type="AlphaFoldDB" id="A0AAD6F0F4"/>
<dbReference type="GO" id="GO:0005975">
    <property type="term" value="P:carbohydrate metabolic process"/>
    <property type="evidence" value="ECO:0007669"/>
    <property type="project" value="InterPro"/>
</dbReference>
<evidence type="ECO:0000256" key="9">
    <source>
        <dbReference type="ARBA" id="ARBA00043142"/>
    </source>
</evidence>
<keyword evidence="6 15" id="KW-0326">Glycosidase</keyword>
<evidence type="ECO:0000256" key="12">
    <source>
        <dbReference type="ARBA" id="ARBA00068298"/>
    </source>
</evidence>
<evidence type="ECO:0000256" key="5">
    <source>
        <dbReference type="ARBA" id="ARBA00022801"/>
    </source>
</evidence>
<evidence type="ECO:0000256" key="6">
    <source>
        <dbReference type="ARBA" id="ARBA00023295"/>
    </source>
</evidence>
<dbReference type="GO" id="GO:0047911">
    <property type="term" value="F:galacturan 1,4-alpha-galacturonidase activity"/>
    <property type="evidence" value="ECO:0007669"/>
    <property type="project" value="UniProtKB-EC"/>
</dbReference>
<feature type="signal peptide" evidence="17">
    <location>
        <begin position="1"/>
        <end position="22"/>
    </location>
</feature>
<dbReference type="Proteomes" id="UP001210211">
    <property type="component" value="Unassembled WGS sequence"/>
</dbReference>
<evidence type="ECO:0000313" key="19">
    <source>
        <dbReference type="Proteomes" id="UP001210211"/>
    </source>
</evidence>
<evidence type="ECO:0000256" key="10">
    <source>
        <dbReference type="ARBA" id="ARBA00048766"/>
    </source>
</evidence>
<dbReference type="InterPro" id="IPR000743">
    <property type="entry name" value="Glyco_hydro_28"/>
</dbReference>
<protein>
    <recommendedName>
        <fullName evidence="12">Exopolygalacturonase</fullName>
        <ecNumber evidence="8">3.2.1.67</ecNumber>
    </recommendedName>
    <alternativeName>
        <fullName evidence="9">Galacturan 1,4-alpha-galacturonidase</fullName>
    </alternativeName>
    <alternativeName>
        <fullName evidence="13">Pectinase</fullName>
    </alternativeName>
</protein>
<gene>
    <name evidence="18" type="ORF">LUZ61_011626</name>
</gene>
<comment type="similarity">
    <text evidence="2 15">Belongs to the glycosyl hydrolase 28 family.</text>
</comment>
<dbReference type="SUPFAM" id="SSF51126">
    <property type="entry name" value="Pectin lyase-like"/>
    <property type="match status" value="1"/>
</dbReference>
<feature type="active site" evidence="14">
    <location>
        <position position="243"/>
    </location>
</feature>
<keyword evidence="4" id="KW-0964">Secreted</keyword>